<gene>
    <name evidence="9" type="ordered locus">Spico_1486</name>
</gene>
<evidence type="ECO:0000313" key="9">
    <source>
        <dbReference type="EMBL" id="AEC02689.1"/>
    </source>
</evidence>
<dbReference type="InterPro" id="IPR000515">
    <property type="entry name" value="MetI-like"/>
</dbReference>
<dbReference type="GO" id="GO:0005886">
    <property type="term" value="C:plasma membrane"/>
    <property type="evidence" value="ECO:0007669"/>
    <property type="project" value="UniProtKB-SubCell"/>
</dbReference>
<dbReference type="PANTHER" id="PTHR30193">
    <property type="entry name" value="ABC TRANSPORTER PERMEASE PROTEIN"/>
    <property type="match status" value="1"/>
</dbReference>
<dbReference type="KEGG" id="scc:Spico_1486"/>
<protein>
    <submittedName>
        <fullName evidence="9">Carbohydrate ABC transporter membrane protein 1, CUT1 family</fullName>
    </submittedName>
</protein>
<evidence type="ECO:0000256" key="6">
    <source>
        <dbReference type="ARBA" id="ARBA00023136"/>
    </source>
</evidence>
<keyword evidence="3" id="KW-1003">Cell membrane</keyword>
<keyword evidence="2 7" id="KW-0813">Transport</keyword>
<accession>F4GIS1</accession>
<dbReference type="STRING" id="760011.Spico_1486"/>
<feature type="transmembrane region" description="Helical" evidence="7">
    <location>
        <begin position="217"/>
        <end position="234"/>
    </location>
</feature>
<keyword evidence="5 7" id="KW-1133">Transmembrane helix</keyword>
<comment type="subcellular location">
    <subcellularLocation>
        <location evidence="1 7">Cell membrane</location>
        <topology evidence="1 7">Multi-pass membrane protein</topology>
    </subcellularLocation>
</comment>
<dbReference type="PROSITE" id="PS50928">
    <property type="entry name" value="ABC_TM1"/>
    <property type="match status" value="1"/>
</dbReference>
<dbReference type="Gene3D" id="1.10.3720.10">
    <property type="entry name" value="MetI-like"/>
    <property type="match status" value="1"/>
</dbReference>
<feature type="transmembrane region" description="Helical" evidence="7">
    <location>
        <begin position="272"/>
        <end position="292"/>
    </location>
</feature>
<evidence type="ECO:0000256" key="4">
    <source>
        <dbReference type="ARBA" id="ARBA00022692"/>
    </source>
</evidence>
<evidence type="ECO:0000313" key="10">
    <source>
        <dbReference type="Proteomes" id="UP000007939"/>
    </source>
</evidence>
<evidence type="ECO:0000259" key="8">
    <source>
        <dbReference type="PROSITE" id="PS50928"/>
    </source>
</evidence>
<dbReference type="EMBL" id="CP002659">
    <property type="protein sequence ID" value="AEC02689.1"/>
    <property type="molecule type" value="Genomic_DNA"/>
</dbReference>
<evidence type="ECO:0000256" key="7">
    <source>
        <dbReference type="RuleBase" id="RU363032"/>
    </source>
</evidence>
<name>F4GIS1_PARC1</name>
<feature type="domain" description="ABC transmembrane type-1" evidence="8">
    <location>
        <begin position="77"/>
        <end position="293"/>
    </location>
</feature>
<keyword evidence="10" id="KW-1185">Reference proteome</keyword>
<dbReference type="HOGENOM" id="CLU_016047_0_1_12"/>
<dbReference type="CDD" id="cd06261">
    <property type="entry name" value="TM_PBP2"/>
    <property type="match status" value="1"/>
</dbReference>
<organism evidence="9 10">
    <name type="scientific">Parasphaerochaeta coccoides (strain ATCC BAA-1237 / DSM 17374 / SPN1)</name>
    <name type="common">Sphaerochaeta coccoides</name>
    <dbReference type="NCBI Taxonomy" id="760011"/>
    <lineage>
        <taxon>Bacteria</taxon>
        <taxon>Pseudomonadati</taxon>
        <taxon>Spirochaetota</taxon>
        <taxon>Spirochaetia</taxon>
        <taxon>Spirochaetales</taxon>
        <taxon>Sphaerochaetaceae</taxon>
        <taxon>Parasphaerochaeta</taxon>
    </lineage>
</organism>
<reference evidence="9 10" key="2">
    <citation type="journal article" date="2012" name="Stand. Genomic Sci.">
        <title>Complete genome sequence of the termite hindgut bacterium Spirochaeta coccoides type strain (SPN1(T)), reclassification in the genus Sphaerochaeta as Sphaerochaeta coccoides comb. nov. and emendations of the family Spirochaetaceae and the genus Sphaerochaeta.</title>
        <authorList>
            <person name="Abt B."/>
            <person name="Han C."/>
            <person name="Scheuner C."/>
            <person name="Lu M."/>
            <person name="Lapidus A."/>
            <person name="Nolan M."/>
            <person name="Lucas S."/>
            <person name="Hammon N."/>
            <person name="Deshpande S."/>
            <person name="Cheng J.F."/>
            <person name="Tapia R."/>
            <person name="Goodwin L.A."/>
            <person name="Pitluck S."/>
            <person name="Liolios K."/>
            <person name="Pagani I."/>
            <person name="Ivanova N."/>
            <person name="Mavromatis K."/>
            <person name="Mikhailova N."/>
            <person name="Huntemann M."/>
            <person name="Pati A."/>
            <person name="Chen A."/>
            <person name="Palaniappan K."/>
            <person name="Land M."/>
            <person name="Hauser L."/>
            <person name="Brambilla E.M."/>
            <person name="Rohde M."/>
            <person name="Spring S."/>
            <person name="Gronow S."/>
            <person name="Goker M."/>
            <person name="Woyke T."/>
            <person name="Bristow J."/>
            <person name="Eisen J.A."/>
            <person name="Markowitz V."/>
            <person name="Hugenholtz P."/>
            <person name="Kyrpides N.C."/>
            <person name="Klenk H.P."/>
            <person name="Detter J.C."/>
        </authorList>
    </citation>
    <scope>NUCLEOTIDE SEQUENCE [LARGE SCALE GENOMIC DNA]</scope>
    <source>
        <strain evidence="10">ATCC BAA-1237 / DSM 17374 / SPN1</strain>
    </source>
</reference>
<proteinExistence type="inferred from homology"/>
<dbReference type="InterPro" id="IPR051393">
    <property type="entry name" value="ABC_transporter_permease"/>
</dbReference>
<evidence type="ECO:0000256" key="2">
    <source>
        <dbReference type="ARBA" id="ARBA00022448"/>
    </source>
</evidence>
<dbReference type="GO" id="GO:0055085">
    <property type="term" value="P:transmembrane transport"/>
    <property type="evidence" value="ECO:0007669"/>
    <property type="project" value="InterPro"/>
</dbReference>
<dbReference type="PANTHER" id="PTHR30193:SF37">
    <property type="entry name" value="INNER MEMBRANE ABC TRANSPORTER PERMEASE PROTEIN YCJO"/>
    <property type="match status" value="1"/>
</dbReference>
<evidence type="ECO:0000256" key="1">
    <source>
        <dbReference type="ARBA" id="ARBA00004651"/>
    </source>
</evidence>
<dbReference type="eggNOG" id="COG1175">
    <property type="taxonomic scope" value="Bacteria"/>
</dbReference>
<keyword evidence="4 7" id="KW-0812">Transmembrane</keyword>
<feature type="transmembrane region" description="Helical" evidence="7">
    <location>
        <begin position="20"/>
        <end position="43"/>
    </location>
</feature>
<dbReference type="SUPFAM" id="SSF161098">
    <property type="entry name" value="MetI-like"/>
    <property type="match status" value="1"/>
</dbReference>
<dbReference type="Pfam" id="PF00528">
    <property type="entry name" value="BPD_transp_1"/>
    <property type="match status" value="1"/>
</dbReference>
<dbReference type="Proteomes" id="UP000007939">
    <property type="component" value="Chromosome"/>
</dbReference>
<feature type="transmembrane region" description="Helical" evidence="7">
    <location>
        <begin position="166"/>
        <end position="188"/>
    </location>
</feature>
<reference evidence="10" key="1">
    <citation type="submission" date="2011-04" db="EMBL/GenBank/DDBJ databases">
        <title>The complete genome of Spirochaeta coccoides DSM 17374.</title>
        <authorList>
            <person name="Lucas S."/>
            <person name="Copeland A."/>
            <person name="Lapidus A."/>
            <person name="Bruce D."/>
            <person name="Goodwin L."/>
            <person name="Pitluck S."/>
            <person name="Peters L."/>
            <person name="Kyrpides N."/>
            <person name="Mavromatis K."/>
            <person name="Pagani I."/>
            <person name="Ivanova N."/>
            <person name="Ovchinnikova G."/>
            <person name="Lu M."/>
            <person name="Detter J.C."/>
            <person name="Tapia R."/>
            <person name="Han C."/>
            <person name="Land M."/>
            <person name="Hauser L."/>
            <person name="Markowitz V."/>
            <person name="Cheng J.-F."/>
            <person name="Hugenholtz P."/>
            <person name="Woyke T."/>
            <person name="Wu D."/>
            <person name="Spring S."/>
            <person name="Schroeder M."/>
            <person name="Brambilla E."/>
            <person name="Klenk H.-P."/>
            <person name="Eisen J.A."/>
        </authorList>
    </citation>
    <scope>NUCLEOTIDE SEQUENCE [LARGE SCALE GENOMIC DNA]</scope>
    <source>
        <strain evidence="10">ATCC BAA-1237 / DSM 17374 / SPN1</strain>
    </source>
</reference>
<dbReference type="RefSeq" id="WP_013740083.1">
    <property type="nucleotide sequence ID" value="NC_015436.1"/>
</dbReference>
<evidence type="ECO:0000256" key="5">
    <source>
        <dbReference type="ARBA" id="ARBA00022989"/>
    </source>
</evidence>
<dbReference type="InterPro" id="IPR035906">
    <property type="entry name" value="MetI-like_sf"/>
</dbReference>
<comment type="similarity">
    <text evidence="7">Belongs to the binding-protein-dependent transport system permease family.</text>
</comment>
<keyword evidence="6 7" id="KW-0472">Membrane</keyword>
<feature type="transmembrane region" description="Helical" evidence="7">
    <location>
        <begin position="114"/>
        <end position="134"/>
    </location>
</feature>
<feature type="transmembrane region" description="Helical" evidence="7">
    <location>
        <begin position="81"/>
        <end position="102"/>
    </location>
</feature>
<evidence type="ECO:0000256" key="3">
    <source>
        <dbReference type="ARBA" id="ARBA00022475"/>
    </source>
</evidence>
<sequence length="302" mass="34642">MAHNMKKPRTLAQKNELWAYAFLCVPIIFYVVVRFYPTLYAFYLSFTDWDIVSRDMDFIGLENYFRLMGDSVFVKTLGNTIRYVVFGLPISMFLGFLLAYHINYLNRGADLYKTIYFMPYITSMVAAAWVWRWLFQPPPVGVFNNILTALNLPSQPFLRSTTQAPFAVLVTTVWADLGFQMIIFLAGLKGISEQYYEAARIDGASNMQQLQKITLPLLKPTIVFLVITGTIRYLRIFTQVMNMSTQGDGGPLNSTKPLVLYIYDTAFRSFEMGYSATMTVALFCIILIVTLIQMRITRSEDT</sequence>
<dbReference type="AlphaFoldDB" id="F4GIS1"/>